<keyword evidence="1" id="KW-0805">Transcription regulation</keyword>
<evidence type="ECO:0000256" key="3">
    <source>
        <dbReference type="PROSITE-ProRule" id="PRU01191"/>
    </source>
</evidence>
<dbReference type="AlphaFoldDB" id="A0A2I0VZS0"/>
<keyword evidence="2" id="KW-0804">Transcription</keyword>
<feature type="compositionally biased region" description="Polar residues" evidence="4">
    <location>
        <begin position="10"/>
        <end position="26"/>
    </location>
</feature>
<name>A0A2I0VZS0_9ASPA</name>
<feature type="short sequence motif" description="VHIID" evidence="3">
    <location>
        <begin position="357"/>
        <end position="361"/>
    </location>
</feature>
<dbReference type="EMBL" id="KZ503042">
    <property type="protein sequence ID" value="PKU68907.1"/>
    <property type="molecule type" value="Genomic_DNA"/>
</dbReference>
<feature type="region of interest" description="VHIID" evidence="3">
    <location>
        <begin position="326"/>
        <end position="391"/>
    </location>
</feature>
<sequence length="624" mass="70967">MKKNFRDSNDTSNLKSFSSDETSMQNPFSLPLWKSLGGESHEDSEIFSDIVLSYISQILMEEDGDEKVDMLQEHPALLAAEKGFLDILCETQSSSSSPSSSDHRTPTSNLSCYNSSDDSLSPQGRDPNVSDVLGEGTGLRSWHYNIGIEQPSHFLPNHNKLAAASSPATTSTTRKNATHFSDNDLEAEQGRTFKHSALYFDSDVPPEMFDFLLHKDCKQEKPAEANCNSNANRKSRRKKKLEKTDSVDLNFLLLQCAEAVSNNELHRANGLLIQIRQSSSPFGDAEQRIAHYFANGLEARLAGGTGSKNYYYPPTLPSMTDMLKAHQLYVAASPFKKISDFFAHQTILNASEKTAKLHIIDFGIYHGFMWPCFMQRLSTLPGGSPRLRITGVDVPQPGFRPAERIEETGRRLTDYARQFKVPFEYHAIACNWENLQPEDLSIEPDEVLAVNCMYRLRNLADETVSPDSPRDQVLRTIRKLNPKVFVLGVVNGTYNAPFFVTRFKEALFHFSALFDMLETNVEREDEQRRLLEKHCFEREILNVVSCEGLERVERPEPYKQWRLRNERAGLEQMPLDYVIVRKAKEKVKKCYHKDFVVDEDGKWLLQGWKGRILSALSAWKARDA</sequence>
<evidence type="ECO:0000313" key="6">
    <source>
        <dbReference type="Proteomes" id="UP000233837"/>
    </source>
</evidence>
<organism evidence="5 6">
    <name type="scientific">Dendrobium catenatum</name>
    <dbReference type="NCBI Taxonomy" id="906689"/>
    <lineage>
        <taxon>Eukaryota</taxon>
        <taxon>Viridiplantae</taxon>
        <taxon>Streptophyta</taxon>
        <taxon>Embryophyta</taxon>
        <taxon>Tracheophyta</taxon>
        <taxon>Spermatophyta</taxon>
        <taxon>Magnoliopsida</taxon>
        <taxon>Liliopsida</taxon>
        <taxon>Asparagales</taxon>
        <taxon>Orchidaceae</taxon>
        <taxon>Epidendroideae</taxon>
        <taxon>Malaxideae</taxon>
        <taxon>Dendrobiinae</taxon>
        <taxon>Dendrobium</taxon>
    </lineage>
</organism>
<feature type="region of interest" description="Disordered" evidence="4">
    <location>
        <begin position="1"/>
        <end position="26"/>
    </location>
</feature>
<gene>
    <name evidence="5" type="primary">SCL9</name>
    <name evidence="5" type="ORF">MA16_Dca010651</name>
</gene>
<feature type="short sequence motif" description="LxCxE motif" evidence="3">
    <location>
        <begin position="254"/>
        <end position="258"/>
    </location>
</feature>
<protein>
    <submittedName>
        <fullName evidence="5">Scarecrow-like protein 9</fullName>
    </submittedName>
</protein>
<evidence type="ECO:0000256" key="1">
    <source>
        <dbReference type="ARBA" id="ARBA00023015"/>
    </source>
</evidence>
<reference evidence="5 6" key="2">
    <citation type="journal article" date="2017" name="Nature">
        <title>The Apostasia genome and the evolution of orchids.</title>
        <authorList>
            <person name="Zhang G.Q."/>
            <person name="Liu K.W."/>
            <person name="Li Z."/>
            <person name="Lohaus R."/>
            <person name="Hsiao Y.Y."/>
            <person name="Niu S.C."/>
            <person name="Wang J.Y."/>
            <person name="Lin Y.C."/>
            <person name="Xu Q."/>
            <person name="Chen L.J."/>
            <person name="Yoshida K."/>
            <person name="Fujiwara S."/>
            <person name="Wang Z.W."/>
            <person name="Zhang Y.Q."/>
            <person name="Mitsuda N."/>
            <person name="Wang M."/>
            <person name="Liu G.H."/>
            <person name="Pecoraro L."/>
            <person name="Huang H.X."/>
            <person name="Xiao X.J."/>
            <person name="Lin M."/>
            <person name="Wu X.Y."/>
            <person name="Wu W.L."/>
            <person name="Chen Y.Y."/>
            <person name="Chang S.B."/>
            <person name="Sakamoto S."/>
            <person name="Ohme-Takagi M."/>
            <person name="Yagi M."/>
            <person name="Zeng S.J."/>
            <person name="Shen C.Y."/>
            <person name="Yeh C.M."/>
            <person name="Luo Y.B."/>
            <person name="Tsai W.C."/>
            <person name="Van de Peer Y."/>
            <person name="Liu Z.J."/>
        </authorList>
    </citation>
    <scope>NUCLEOTIDE SEQUENCE [LARGE SCALE GENOMIC DNA]</scope>
    <source>
        <tissue evidence="5">The whole plant</tissue>
    </source>
</reference>
<keyword evidence="6" id="KW-1185">Reference proteome</keyword>
<feature type="region of interest" description="Leucine repeat II (LRII)" evidence="3">
    <location>
        <begin position="407"/>
        <end position="439"/>
    </location>
</feature>
<dbReference type="Pfam" id="PF03514">
    <property type="entry name" value="GRAS"/>
    <property type="match status" value="1"/>
</dbReference>
<reference evidence="5 6" key="1">
    <citation type="journal article" date="2016" name="Sci. Rep.">
        <title>The Dendrobium catenatum Lindl. genome sequence provides insights into polysaccharide synthase, floral development and adaptive evolution.</title>
        <authorList>
            <person name="Zhang G.Q."/>
            <person name="Xu Q."/>
            <person name="Bian C."/>
            <person name="Tsai W.C."/>
            <person name="Yeh C.M."/>
            <person name="Liu K.W."/>
            <person name="Yoshida K."/>
            <person name="Zhang L.S."/>
            <person name="Chang S.B."/>
            <person name="Chen F."/>
            <person name="Shi Y."/>
            <person name="Su Y.Y."/>
            <person name="Zhang Y.Q."/>
            <person name="Chen L.J."/>
            <person name="Yin Y."/>
            <person name="Lin M."/>
            <person name="Huang H."/>
            <person name="Deng H."/>
            <person name="Wang Z.W."/>
            <person name="Zhu S.L."/>
            <person name="Zhao X."/>
            <person name="Deng C."/>
            <person name="Niu S.C."/>
            <person name="Huang J."/>
            <person name="Wang M."/>
            <person name="Liu G.H."/>
            <person name="Yang H.J."/>
            <person name="Xiao X.J."/>
            <person name="Hsiao Y.Y."/>
            <person name="Wu W.L."/>
            <person name="Chen Y.Y."/>
            <person name="Mitsuda N."/>
            <person name="Ohme-Takagi M."/>
            <person name="Luo Y.B."/>
            <person name="Van de Peer Y."/>
            <person name="Liu Z.J."/>
        </authorList>
    </citation>
    <scope>NUCLEOTIDE SEQUENCE [LARGE SCALE GENOMIC DNA]</scope>
    <source>
        <tissue evidence="5">The whole plant</tissue>
    </source>
</reference>
<comment type="caution">
    <text evidence="3">Lacks conserved residue(s) required for the propagation of feature annotation.</text>
</comment>
<accession>A0A2I0VZS0</accession>
<dbReference type="PROSITE" id="PS50985">
    <property type="entry name" value="GRAS"/>
    <property type="match status" value="1"/>
</dbReference>
<dbReference type="Proteomes" id="UP000233837">
    <property type="component" value="Unassembled WGS sequence"/>
</dbReference>
<feature type="region of interest" description="Disordered" evidence="4">
    <location>
        <begin position="91"/>
        <end position="133"/>
    </location>
</feature>
<feature type="region of interest" description="SAW" evidence="3">
    <location>
        <begin position="545"/>
        <end position="620"/>
    </location>
</feature>
<comment type="similarity">
    <text evidence="3">Belongs to the GRAS family.</text>
</comment>
<evidence type="ECO:0000256" key="2">
    <source>
        <dbReference type="ARBA" id="ARBA00023163"/>
    </source>
</evidence>
<dbReference type="PANTHER" id="PTHR31636">
    <property type="entry name" value="OSJNBA0084A10.13 PROTEIN-RELATED"/>
    <property type="match status" value="1"/>
</dbReference>
<dbReference type="OrthoDB" id="47276at2759"/>
<dbReference type="InterPro" id="IPR005202">
    <property type="entry name" value="TF_GRAS"/>
</dbReference>
<feature type="compositionally biased region" description="Polar residues" evidence="4">
    <location>
        <begin position="106"/>
        <end position="122"/>
    </location>
</feature>
<evidence type="ECO:0000313" key="5">
    <source>
        <dbReference type="EMBL" id="PKU68907.1"/>
    </source>
</evidence>
<proteinExistence type="inferred from homology"/>
<feature type="region of interest" description="Leucine repeat I (LRI)" evidence="3">
    <location>
        <begin position="247"/>
        <end position="307"/>
    </location>
</feature>
<evidence type="ECO:0000256" key="4">
    <source>
        <dbReference type="SAM" id="MobiDB-lite"/>
    </source>
</evidence>